<dbReference type="AlphaFoldDB" id="A0A6I2L7H5"/>
<evidence type="ECO:0000313" key="3">
    <source>
        <dbReference type="Proteomes" id="UP000433309"/>
    </source>
</evidence>
<reference evidence="2 3" key="1">
    <citation type="submission" date="2019-11" db="EMBL/GenBank/DDBJ databases">
        <title>Novel species isolated from a subtropical stream in China.</title>
        <authorList>
            <person name="Lu H."/>
        </authorList>
    </citation>
    <scope>NUCLEOTIDE SEQUENCE [LARGE SCALE GENOMIC DNA]</scope>
    <source>
        <strain evidence="2 3">FT80W</strain>
    </source>
</reference>
<dbReference type="RefSeq" id="WP_154383050.1">
    <property type="nucleotide sequence ID" value="NZ_WKJK01000023.1"/>
</dbReference>
<evidence type="ECO:0000313" key="2">
    <source>
        <dbReference type="EMBL" id="MRW94185.1"/>
    </source>
</evidence>
<accession>A0A6I2L7H5</accession>
<proteinExistence type="predicted"/>
<protein>
    <submittedName>
        <fullName evidence="2">Uncharacterized protein</fullName>
    </submittedName>
</protein>
<feature type="region of interest" description="Disordered" evidence="1">
    <location>
        <begin position="20"/>
        <end position="41"/>
    </location>
</feature>
<sequence>MATSIDSVSQLVKVIQSQLTQRAATPTGQRKAPPSTPAGAPARYAQEQLGALIGQRVRQIGRDDPQRGRKAFRVFLEAVLLSHFGERLINDPRFFQMVDDIQLAMERDVACNELVNRAIQQLLGEP</sequence>
<gene>
    <name evidence="2" type="ORF">GJ699_29850</name>
</gene>
<organism evidence="2 3">
    <name type="scientific">Duganella guangzhouensis</name>
    <dbReference type="NCBI Taxonomy" id="2666084"/>
    <lineage>
        <taxon>Bacteria</taxon>
        <taxon>Pseudomonadati</taxon>
        <taxon>Pseudomonadota</taxon>
        <taxon>Betaproteobacteria</taxon>
        <taxon>Burkholderiales</taxon>
        <taxon>Oxalobacteraceae</taxon>
        <taxon>Telluria group</taxon>
        <taxon>Duganella</taxon>
    </lineage>
</organism>
<comment type="caution">
    <text evidence="2">The sequence shown here is derived from an EMBL/GenBank/DDBJ whole genome shotgun (WGS) entry which is preliminary data.</text>
</comment>
<dbReference type="EMBL" id="WKJK01000023">
    <property type="protein sequence ID" value="MRW94185.1"/>
    <property type="molecule type" value="Genomic_DNA"/>
</dbReference>
<evidence type="ECO:0000256" key="1">
    <source>
        <dbReference type="SAM" id="MobiDB-lite"/>
    </source>
</evidence>
<name>A0A6I2L7H5_9BURK</name>
<dbReference type="Proteomes" id="UP000433309">
    <property type="component" value="Unassembled WGS sequence"/>
</dbReference>
<keyword evidence="3" id="KW-1185">Reference proteome</keyword>